<dbReference type="PANTHER" id="PTHR12317:SF0">
    <property type="entry name" value="ACYLTRANSFERASE"/>
    <property type="match status" value="1"/>
</dbReference>
<evidence type="ECO:0000256" key="6">
    <source>
        <dbReference type="ARBA" id="ARBA00022679"/>
    </source>
</evidence>
<evidence type="ECO:0000256" key="7">
    <source>
        <dbReference type="ARBA" id="ARBA00022692"/>
    </source>
</evidence>
<keyword evidence="9 14" id="KW-0256">Endoplasmic reticulum</keyword>
<gene>
    <name evidence="15" type="ORF">C1SCF055_LOCUS9288</name>
</gene>
<evidence type="ECO:0000256" key="5">
    <source>
        <dbReference type="ARBA" id="ARBA00022516"/>
    </source>
</evidence>
<dbReference type="Proteomes" id="UP001152797">
    <property type="component" value="Unassembled WGS sequence"/>
</dbReference>
<comment type="pathway">
    <text evidence="2">Glycerolipid metabolism; triacylglycerol biosynthesis.</text>
</comment>
<dbReference type="Pfam" id="PF03982">
    <property type="entry name" value="DAGAT"/>
    <property type="match status" value="1"/>
</dbReference>
<keyword evidence="5" id="KW-0444">Lipid biosynthesis</keyword>
<accession>A0A9P1BYH2</accession>
<evidence type="ECO:0000256" key="2">
    <source>
        <dbReference type="ARBA" id="ARBA00004771"/>
    </source>
</evidence>
<comment type="pathway">
    <text evidence="3">Lipid metabolism.</text>
</comment>
<evidence type="ECO:0000313" key="17">
    <source>
        <dbReference type="Proteomes" id="UP001152797"/>
    </source>
</evidence>
<dbReference type="GO" id="GO:0004144">
    <property type="term" value="F:diacylglycerol O-acyltransferase activity"/>
    <property type="evidence" value="ECO:0007669"/>
    <property type="project" value="TreeGrafter"/>
</dbReference>
<keyword evidence="6 14" id="KW-0808">Transferase</keyword>
<evidence type="ECO:0000256" key="1">
    <source>
        <dbReference type="ARBA" id="ARBA00004477"/>
    </source>
</evidence>
<evidence type="ECO:0000256" key="14">
    <source>
        <dbReference type="RuleBase" id="RU367023"/>
    </source>
</evidence>
<evidence type="ECO:0000313" key="16">
    <source>
        <dbReference type="EMBL" id="CAL1134882.1"/>
    </source>
</evidence>
<protein>
    <recommendedName>
        <fullName evidence="14">Acyltransferase</fullName>
        <ecNumber evidence="14">2.3.1.-</ecNumber>
    </recommendedName>
</protein>
<dbReference type="EMBL" id="CAMXCT030000638">
    <property type="protein sequence ID" value="CAL4768819.1"/>
    <property type="molecule type" value="Genomic_DNA"/>
</dbReference>
<dbReference type="GO" id="GO:0019432">
    <property type="term" value="P:triglyceride biosynthetic process"/>
    <property type="evidence" value="ECO:0007669"/>
    <property type="project" value="TreeGrafter"/>
</dbReference>
<dbReference type="GO" id="GO:0005789">
    <property type="term" value="C:endoplasmic reticulum membrane"/>
    <property type="evidence" value="ECO:0007669"/>
    <property type="project" value="UniProtKB-SubCell"/>
</dbReference>
<dbReference type="OrthoDB" id="264532at2759"/>
<evidence type="ECO:0000256" key="10">
    <source>
        <dbReference type="ARBA" id="ARBA00022989"/>
    </source>
</evidence>
<dbReference type="EMBL" id="CAMXCT020000638">
    <property type="protein sequence ID" value="CAL1134882.1"/>
    <property type="molecule type" value="Genomic_DNA"/>
</dbReference>
<organism evidence="15">
    <name type="scientific">Cladocopium goreaui</name>
    <dbReference type="NCBI Taxonomy" id="2562237"/>
    <lineage>
        <taxon>Eukaryota</taxon>
        <taxon>Sar</taxon>
        <taxon>Alveolata</taxon>
        <taxon>Dinophyceae</taxon>
        <taxon>Suessiales</taxon>
        <taxon>Symbiodiniaceae</taxon>
        <taxon>Cladocopium</taxon>
    </lineage>
</organism>
<evidence type="ECO:0000256" key="11">
    <source>
        <dbReference type="ARBA" id="ARBA00023098"/>
    </source>
</evidence>
<evidence type="ECO:0000256" key="3">
    <source>
        <dbReference type="ARBA" id="ARBA00005189"/>
    </source>
</evidence>
<feature type="transmembrane region" description="Helical" evidence="14">
    <location>
        <begin position="12"/>
        <end position="34"/>
    </location>
</feature>
<dbReference type="GO" id="GO:0006071">
    <property type="term" value="P:glycerol metabolic process"/>
    <property type="evidence" value="ECO:0007669"/>
    <property type="project" value="UniProtKB-KW"/>
</dbReference>
<dbReference type="InterPro" id="IPR007130">
    <property type="entry name" value="DAGAT"/>
</dbReference>
<evidence type="ECO:0000256" key="13">
    <source>
        <dbReference type="ARBA" id="ARBA00023315"/>
    </source>
</evidence>
<comment type="caution">
    <text evidence="14">Lacks conserved residue(s) required for the propagation of feature annotation.</text>
</comment>
<comment type="caution">
    <text evidence="15">The sequence shown here is derived from an EMBL/GenBank/DDBJ whole genome shotgun (WGS) entry which is preliminary data.</text>
</comment>
<evidence type="ECO:0000256" key="9">
    <source>
        <dbReference type="ARBA" id="ARBA00022824"/>
    </source>
</evidence>
<dbReference type="EMBL" id="CAMXCT010000638">
    <property type="protein sequence ID" value="CAI3981507.1"/>
    <property type="molecule type" value="Genomic_DNA"/>
</dbReference>
<dbReference type="AlphaFoldDB" id="A0A9P1BYH2"/>
<keyword evidence="8" id="KW-0319">Glycerol metabolism</keyword>
<evidence type="ECO:0000256" key="12">
    <source>
        <dbReference type="ARBA" id="ARBA00023136"/>
    </source>
</evidence>
<keyword evidence="7 14" id="KW-0812">Transmembrane</keyword>
<evidence type="ECO:0000256" key="8">
    <source>
        <dbReference type="ARBA" id="ARBA00022798"/>
    </source>
</evidence>
<dbReference type="PANTHER" id="PTHR12317">
    <property type="entry name" value="DIACYLGLYCEROL O-ACYLTRANSFERASE"/>
    <property type="match status" value="1"/>
</dbReference>
<keyword evidence="12 14" id="KW-0472">Membrane</keyword>
<dbReference type="EC" id="2.3.1.-" evidence="14"/>
<keyword evidence="11" id="KW-0443">Lipid metabolism</keyword>
<evidence type="ECO:0000256" key="4">
    <source>
        <dbReference type="ARBA" id="ARBA00005420"/>
    </source>
</evidence>
<keyword evidence="10 14" id="KW-1133">Transmembrane helix</keyword>
<name>A0A9P1BYH2_9DINO</name>
<sequence length="352" mass="39802">MAWVNGLKSTAIVIGCWLSGPVLLAVWTGIFMLRMDWMSFLVVPAYLMMFKLPDWKLRSSFWLAVGLLTAASRDPWRWAFSISVAIFASPVILDFRLRSWPGFLPFMEAGFKDFTARCELKGLDKAQQEGTVYAFHPHGAISFGFTVNGLFDSQFLGKSKKITFLIDDFLRNGNPIFRLLCDAYEAETRQIASAEKSTVHRLMAEGSNVALVLGGFEEATVCETGKDRAVVKSRKGIVKYCLQHGYKLQPVYSFGEDETYHFAQGLLDFRLWLNRFKIPAVAFFGNPILPWLPRSQARILTVVGEAIQCPKIPNPTPDEVDYWLQSYAKALQATFNEWKAEAGRPHAELEVF</sequence>
<keyword evidence="13" id="KW-0012">Acyltransferase</keyword>
<reference evidence="15" key="1">
    <citation type="submission" date="2022-10" db="EMBL/GenBank/DDBJ databases">
        <authorList>
            <person name="Chen Y."/>
            <person name="Dougan E. K."/>
            <person name="Chan C."/>
            <person name="Rhodes N."/>
            <person name="Thang M."/>
        </authorList>
    </citation>
    <scope>NUCLEOTIDE SEQUENCE</scope>
</reference>
<comment type="similarity">
    <text evidence="4 14">Belongs to the diacylglycerol acyltransferase family.</text>
</comment>
<comment type="subcellular location">
    <subcellularLocation>
        <location evidence="1 14">Endoplasmic reticulum membrane</location>
        <topology evidence="1 14">Multi-pass membrane protein</topology>
    </subcellularLocation>
</comment>
<evidence type="ECO:0000313" key="15">
    <source>
        <dbReference type="EMBL" id="CAI3981507.1"/>
    </source>
</evidence>
<proteinExistence type="inferred from homology"/>
<keyword evidence="17" id="KW-1185">Reference proteome</keyword>
<reference evidence="16" key="2">
    <citation type="submission" date="2024-04" db="EMBL/GenBank/DDBJ databases">
        <authorList>
            <person name="Chen Y."/>
            <person name="Shah S."/>
            <person name="Dougan E. K."/>
            <person name="Thang M."/>
            <person name="Chan C."/>
        </authorList>
    </citation>
    <scope>NUCLEOTIDE SEQUENCE [LARGE SCALE GENOMIC DNA]</scope>
</reference>